<dbReference type="InterPro" id="IPR027372">
    <property type="entry name" value="Phytase-like_dom"/>
</dbReference>
<dbReference type="Pfam" id="PF13449">
    <property type="entry name" value="Phytase-like"/>
    <property type="match status" value="1"/>
</dbReference>
<feature type="domain" description="Phytase-like" evidence="1">
    <location>
        <begin position="165"/>
        <end position="398"/>
    </location>
</feature>
<comment type="caution">
    <text evidence="2">The sequence shown here is derived from an EMBL/GenBank/DDBJ whole genome shotgun (WGS) entry which is preliminary data.</text>
</comment>
<gene>
    <name evidence="2" type="ORF">Clacol_003030</name>
</gene>
<dbReference type="SUPFAM" id="SSF101898">
    <property type="entry name" value="NHL repeat"/>
    <property type="match status" value="1"/>
</dbReference>
<evidence type="ECO:0000313" key="3">
    <source>
        <dbReference type="Proteomes" id="UP001050691"/>
    </source>
</evidence>
<evidence type="ECO:0000313" key="2">
    <source>
        <dbReference type="EMBL" id="GJJ08811.1"/>
    </source>
</evidence>
<dbReference type="Proteomes" id="UP001050691">
    <property type="component" value="Unassembled WGS sequence"/>
</dbReference>
<evidence type="ECO:0000259" key="1">
    <source>
        <dbReference type="Pfam" id="PF13449"/>
    </source>
</evidence>
<organism evidence="2 3">
    <name type="scientific">Clathrus columnatus</name>
    <dbReference type="NCBI Taxonomy" id="1419009"/>
    <lineage>
        <taxon>Eukaryota</taxon>
        <taxon>Fungi</taxon>
        <taxon>Dikarya</taxon>
        <taxon>Basidiomycota</taxon>
        <taxon>Agaricomycotina</taxon>
        <taxon>Agaricomycetes</taxon>
        <taxon>Phallomycetidae</taxon>
        <taxon>Phallales</taxon>
        <taxon>Clathraceae</taxon>
        <taxon>Clathrus</taxon>
    </lineage>
</organism>
<protein>
    <recommendedName>
        <fullName evidence="1">Phytase-like domain-containing protein</fullName>
    </recommendedName>
</protein>
<sequence>MNWYYYWTAPQVGEAMRTGSIFATPSGIEPVHPSPPGPKLPEPDSANFVNVTLNGKTFINKGMVAFGLIPAAFRDETGETFGGVGSAIALKRGTWKQNKDGSFSGSLIVQPDRGFNVDGTINYQGRQHEVEFTLNPYYSSTPLSFNASQKTLALQYKSTLLYTERQHKTTTGLDSLAVRNSELVGLVLDPQEPIANKTFSHLNLDAEGLVLNSDGTSWVSDEYGPYVHLFSSEGDLIRSIQPPDAVLPFQDVPGARNPVLNFTASVDPTTGRAGNQGFEGLTINPSGTKLFVFLQSATIQDGGSNKDTQQNTRLFVYDISSISLIPPVYIGQYVVTLPVKASNNHTFAQSELHYLSDTQFLVLARDGNGNGDGVGNEESKYKNVDLFDISEATNIAHTQFDSPAHPIAVNGVVVKGIKPAKYQPFISMIDSIQLGRFGLHNGVPIDPTLLNSKWESLALAPVGDPSFPDDYFIITASDNDFLTTNGVAAGMHYDAGSNVDSQFMVWRATLPSVQRGSVETSIGIH</sequence>
<keyword evidence="3" id="KW-1185">Reference proteome</keyword>
<name>A0AAV5A8C3_9AGAM</name>
<dbReference type="PANTHER" id="PTHR37957">
    <property type="entry name" value="BLR7070 PROTEIN"/>
    <property type="match status" value="1"/>
</dbReference>
<dbReference type="AlphaFoldDB" id="A0AAV5A8C3"/>
<proteinExistence type="predicted"/>
<accession>A0AAV5A8C3</accession>
<reference evidence="2" key="1">
    <citation type="submission" date="2021-10" db="EMBL/GenBank/DDBJ databases">
        <title>De novo Genome Assembly of Clathrus columnatus (Basidiomycota, Fungi) Using Illumina and Nanopore Sequence Data.</title>
        <authorList>
            <person name="Ogiso-Tanaka E."/>
            <person name="Itagaki H."/>
            <person name="Hosoya T."/>
            <person name="Hosaka K."/>
        </authorList>
    </citation>
    <scope>NUCLEOTIDE SEQUENCE</scope>
    <source>
        <strain evidence="2">MO-923</strain>
    </source>
</reference>
<dbReference type="PANTHER" id="PTHR37957:SF1">
    <property type="entry name" value="PHYTASE-LIKE DOMAIN-CONTAINING PROTEIN"/>
    <property type="match status" value="1"/>
</dbReference>
<dbReference type="EMBL" id="BPWL01000003">
    <property type="protein sequence ID" value="GJJ08811.1"/>
    <property type="molecule type" value="Genomic_DNA"/>
</dbReference>